<dbReference type="PROSITE" id="PS00088">
    <property type="entry name" value="SOD_MN"/>
    <property type="match status" value="1"/>
</dbReference>
<proteinExistence type="inferred from homology"/>
<gene>
    <name evidence="10" type="ORF">OL599_23295</name>
</gene>
<dbReference type="InterPro" id="IPR019831">
    <property type="entry name" value="Mn/Fe_SOD_N"/>
</dbReference>
<dbReference type="InterPro" id="IPR006311">
    <property type="entry name" value="TAT_signal"/>
</dbReference>
<dbReference type="GO" id="GO:0046872">
    <property type="term" value="F:metal ion binding"/>
    <property type="evidence" value="ECO:0007669"/>
    <property type="project" value="UniProtKB-KW"/>
</dbReference>
<dbReference type="Gene3D" id="1.10.287.990">
    <property type="entry name" value="Fe,Mn superoxide dismutase (SOD) domain"/>
    <property type="match status" value="1"/>
</dbReference>
<evidence type="ECO:0000313" key="11">
    <source>
        <dbReference type="Proteomes" id="UP001165679"/>
    </source>
</evidence>
<evidence type="ECO:0000259" key="8">
    <source>
        <dbReference type="Pfam" id="PF00081"/>
    </source>
</evidence>
<dbReference type="InterPro" id="IPR001189">
    <property type="entry name" value="Mn/Fe_SOD"/>
</dbReference>
<evidence type="ECO:0000256" key="5">
    <source>
        <dbReference type="PIRSR" id="PIRSR000349-1"/>
    </source>
</evidence>
<evidence type="ECO:0000256" key="3">
    <source>
        <dbReference type="ARBA" id="ARBA00022723"/>
    </source>
</evidence>
<dbReference type="RefSeq" id="WP_264716444.1">
    <property type="nucleotide sequence ID" value="NZ_JAPDNT010000039.1"/>
</dbReference>
<reference evidence="10" key="2">
    <citation type="submission" date="2022-10" db="EMBL/GenBank/DDBJ databases">
        <authorList>
            <person name="Trinh H.N."/>
        </authorList>
    </citation>
    <scope>NUCLEOTIDE SEQUENCE</scope>
    <source>
        <strain evidence="10">RN2-1</strain>
    </source>
</reference>
<feature type="binding site" evidence="5">
    <location>
        <position position="200"/>
    </location>
    <ligand>
        <name>Mn(2+)</name>
        <dbReference type="ChEBI" id="CHEBI:29035"/>
    </ligand>
</feature>
<dbReference type="InterPro" id="IPR019832">
    <property type="entry name" value="Mn/Fe_SOD_C"/>
</dbReference>
<comment type="similarity">
    <text evidence="1 6">Belongs to the iron/manganese superoxide dismutase family.</text>
</comment>
<comment type="caution">
    <text evidence="10">The sequence shown here is derived from an EMBL/GenBank/DDBJ whole genome shotgun (WGS) entry which is preliminary data.</text>
</comment>
<dbReference type="Gene3D" id="3.55.40.20">
    <property type="entry name" value="Iron/manganese superoxide dismutase, C-terminal domain"/>
    <property type="match status" value="1"/>
</dbReference>
<evidence type="ECO:0000256" key="2">
    <source>
        <dbReference type="ARBA" id="ARBA00012682"/>
    </source>
</evidence>
<dbReference type="SUPFAM" id="SSF54719">
    <property type="entry name" value="Fe,Mn superoxide dismutase (SOD), C-terminal domain"/>
    <property type="match status" value="1"/>
</dbReference>
<feature type="chain" id="PRO_5041441886" description="Superoxide dismutase" evidence="7">
    <location>
        <begin position="32"/>
        <end position="240"/>
    </location>
</feature>
<evidence type="ECO:0000256" key="1">
    <source>
        <dbReference type="ARBA" id="ARBA00008714"/>
    </source>
</evidence>
<dbReference type="Pfam" id="PF00081">
    <property type="entry name" value="Sod_Fe_N"/>
    <property type="match status" value="1"/>
</dbReference>
<dbReference type="PRINTS" id="PR01703">
    <property type="entry name" value="MNSODISMTASE"/>
</dbReference>
<dbReference type="FunFam" id="3.55.40.20:FF:000004">
    <property type="entry name" value="Superoxide dismutase [Fe]"/>
    <property type="match status" value="1"/>
</dbReference>
<evidence type="ECO:0000256" key="6">
    <source>
        <dbReference type="RuleBase" id="RU000414"/>
    </source>
</evidence>
<dbReference type="PANTHER" id="PTHR43595:SF2">
    <property type="entry name" value="SMALL RIBOSOMAL SUBUNIT PROTEIN MS42"/>
    <property type="match status" value="1"/>
</dbReference>
<dbReference type="Proteomes" id="UP001165679">
    <property type="component" value="Unassembled WGS sequence"/>
</dbReference>
<dbReference type="EMBL" id="JAPDNT010000039">
    <property type="protein sequence ID" value="MCW3477495.1"/>
    <property type="molecule type" value="Genomic_DNA"/>
</dbReference>
<keyword evidence="4 6" id="KW-0560">Oxidoreductase</keyword>
<dbReference type="InterPro" id="IPR036324">
    <property type="entry name" value="Mn/Fe_SOD_N_sf"/>
</dbReference>
<dbReference type="PROSITE" id="PS51318">
    <property type="entry name" value="TAT"/>
    <property type="match status" value="1"/>
</dbReference>
<dbReference type="GO" id="GO:0004784">
    <property type="term" value="F:superoxide dismutase activity"/>
    <property type="evidence" value="ECO:0007669"/>
    <property type="project" value="UniProtKB-EC"/>
</dbReference>
<accession>A0AA41YRH2</accession>
<evidence type="ECO:0000259" key="9">
    <source>
        <dbReference type="Pfam" id="PF02777"/>
    </source>
</evidence>
<dbReference type="InterPro" id="IPR019833">
    <property type="entry name" value="Mn/Fe_SOD_BS"/>
</dbReference>
<dbReference type="PIRSF" id="PIRSF000349">
    <property type="entry name" value="SODismutase"/>
    <property type="match status" value="1"/>
</dbReference>
<sequence length="240" mass="26214">MTRLSRRTALFTAAAATVAATLRVRPARAQAAGPYSLPPLPYGFDANEPHIDAQTMMIHHDRHHAAYVANLNAAVKDYPQLAAMSPDALVARLADIPEQVRTAIRNNGGGHVNHSMFWQIMGGKGGAPAGALADAINRDFGGFEALKTQFNRTGAGVFGSGWVFVTVTREGKLALAPRPNQDTPLMDGGRVLFGNDVWEHAYYLKYQNRRPDYLAAWWNVLDWTKVAARYDQAKAGTLTI</sequence>
<dbReference type="AlphaFoldDB" id="A0AA41YRH2"/>
<feature type="signal peptide" evidence="7">
    <location>
        <begin position="1"/>
        <end position="31"/>
    </location>
</feature>
<dbReference type="SUPFAM" id="SSF46609">
    <property type="entry name" value="Fe,Mn superoxide dismutase (SOD), N-terminal domain"/>
    <property type="match status" value="1"/>
</dbReference>
<dbReference type="GO" id="GO:0005737">
    <property type="term" value="C:cytoplasm"/>
    <property type="evidence" value="ECO:0007669"/>
    <property type="project" value="TreeGrafter"/>
</dbReference>
<feature type="binding site" evidence="5">
    <location>
        <position position="196"/>
    </location>
    <ligand>
        <name>Mn(2+)</name>
        <dbReference type="ChEBI" id="CHEBI:29035"/>
    </ligand>
</feature>
<protein>
    <recommendedName>
        <fullName evidence="2 6">Superoxide dismutase</fullName>
        <ecNumber evidence="2 6">1.15.1.1</ecNumber>
    </recommendedName>
</protein>
<evidence type="ECO:0000313" key="10">
    <source>
        <dbReference type="EMBL" id="MCW3477495.1"/>
    </source>
</evidence>
<comment type="catalytic activity">
    <reaction evidence="6">
        <text>2 superoxide + 2 H(+) = H2O2 + O2</text>
        <dbReference type="Rhea" id="RHEA:20696"/>
        <dbReference type="ChEBI" id="CHEBI:15378"/>
        <dbReference type="ChEBI" id="CHEBI:15379"/>
        <dbReference type="ChEBI" id="CHEBI:16240"/>
        <dbReference type="ChEBI" id="CHEBI:18421"/>
        <dbReference type="EC" id="1.15.1.1"/>
    </reaction>
</comment>
<evidence type="ECO:0000256" key="4">
    <source>
        <dbReference type="ARBA" id="ARBA00023002"/>
    </source>
</evidence>
<dbReference type="InterPro" id="IPR036314">
    <property type="entry name" value="SOD_C_sf"/>
</dbReference>
<comment type="function">
    <text evidence="6">Destroys radicals which are normally produced within the cells and which are toxic to biological systems.</text>
</comment>
<feature type="domain" description="Manganese/iron superoxide dismutase C-terminal" evidence="9">
    <location>
        <begin position="128"/>
        <end position="229"/>
    </location>
</feature>
<dbReference type="FunFam" id="1.10.287.990:FF:000001">
    <property type="entry name" value="Superoxide dismutase"/>
    <property type="match status" value="1"/>
</dbReference>
<keyword evidence="7" id="KW-0732">Signal</keyword>
<dbReference type="Pfam" id="PF02777">
    <property type="entry name" value="Sod_Fe_C"/>
    <property type="match status" value="1"/>
</dbReference>
<feature type="domain" description="Manganese/iron superoxide dismutase N-terminal" evidence="8">
    <location>
        <begin position="35"/>
        <end position="121"/>
    </location>
</feature>
<feature type="binding site" evidence="5">
    <location>
        <position position="114"/>
    </location>
    <ligand>
        <name>Mn(2+)</name>
        <dbReference type="ChEBI" id="CHEBI:29035"/>
    </ligand>
</feature>
<evidence type="ECO:0000256" key="7">
    <source>
        <dbReference type="SAM" id="SignalP"/>
    </source>
</evidence>
<keyword evidence="11" id="KW-1185">Reference proteome</keyword>
<organism evidence="10 11">
    <name type="scientific">Limobrevibacterium gyesilva</name>
    <dbReference type="NCBI Taxonomy" id="2991712"/>
    <lineage>
        <taxon>Bacteria</taxon>
        <taxon>Pseudomonadati</taxon>
        <taxon>Pseudomonadota</taxon>
        <taxon>Alphaproteobacteria</taxon>
        <taxon>Acetobacterales</taxon>
        <taxon>Acetobacteraceae</taxon>
        <taxon>Limobrevibacterium</taxon>
    </lineage>
</organism>
<dbReference type="PANTHER" id="PTHR43595">
    <property type="entry name" value="37S RIBOSOMAL PROTEIN S26, MITOCHONDRIAL"/>
    <property type="match status" value="1"/>
</dbReference>
<name>A0AA41YRH2_9PROT</name>
<feature type="binding site" evidence="5">
    <location>
        <position position="59"/>
    </location>
    <ligand>
        <name>Mn(2+)</name>
        <dbReference type="ChEBI" id="CHEBI:29035"/>
    </ligand>
</feature>
<keyword evidence="3 5" id="KW-0479">Metal-binding</keyword>
<dbReference type="EC" id="1.15.1.1" evidence="2 6"/>
<reference evidence="10" key="1">
    <citation type="submission" date="2022-09" db="EMBL/GenBank/DDBJ databases">
        <title>Rhodovastum sp. nov. RN2-1 isolated from soil in Seongnam, South Korea.</title>
        <authorList>
            <person name="Le N.T."/>
        </authorList>
    </citation>
    <scope>NUCLEOTIDE SEQUENCE</scope>
    <source>
        <strain evidence="10">RN2-1</strain>
    </source>
</reference>